<evidence type="ECO:0000313" key="4">
    <source>
        <dbReference type="Proteomes" id="UP000440578"/>
    </source>
</evidence>
<sequence>MRPLPTLLSACLIVASVTAQLTDDGANQLFDEFHEWRLRDDPEFATRQGRHEYDHQLTARSAAAEASRVTTCETYLKEVDRLLSKEPSFDVTTSLLALKALLQDFLDGFEHTGYLLGVDSDLGDPAAALADLASWTSLRVRTEEALESWLSRLTALPLQLTELTEESEYFAPLRDAPDTIPEEVRLTLQERGREVVAESVLQPLMDFADFIEDEYLPQTRTELAASSLGEGFYETCLAKFTSDAELTPEEAHQHAMDELEHLEQEISDVAAEMAFTGSITEFYERLDTQEELFFPGRELPERPFGQPRYQLDVVPDADADNSTEFVRYRGPTADGVRPARLLVNTALRTPRFELLSTALAEAAPGRHMRRSHQLDETELPEFRRSPDDQAATGVAPSGWSQHAALADGWAQYAASLAGELGTRRDTAGAARLAAARRALRGPPVALSADAASAELRRIVTSPGRAAACAVGAERLRRLRGRLAGQLGGGVDMHRTFDRIVLGCPGPLSVVERCVDREVALNSLKLNPVEVKATASATRVSLLLAIATLAAAALTG</sequence>
<keyword evidence="2" id="KW-0732">Signal</keyword>
<comment type="caution">
    <text evidence="3">The sequence shown here is derived from an EMBL/GenBank/DDBJ whole genome shotgun (WGS) entry which is preliminary data.</text>
</comment>
<feature type="compositionally biased region" description="Basic and acidic residues" evidence="1">
    <location>
        <begin position="372"/>
        <end position="387"/>
    </location>
</feature>
<evidence type="ECO:0000256" key="2">
    <source>
        <dbReference type="SAM" id="SignalP"/>
    </source>
</evidence>
<protein>
    <submittedName>
        <fullName evidence="3">Uncharacterized protein</fullName>
    </submittedName>
</protein>
<proteinExistence type="predicted"/>
<dbReference type="EMBL" id="VIIS01001906">
    <property type="protein sequence ID" value="KAF0291112.1"/>
    <property type="molecule type" value="Genomic_DNA"/>
</dbReference>
<dbReference type="Pfam" id="PF05960">
    <property type="entry name" value="DUF885"/>
    <property type="match status" value="1"/>
</dbReference>
<gene>
    <name evidence="3" type="ORF">FJT64_010735</name>
</gene>
<dbReference type="InterPro" id="IPR010281">
    <property type="entry name" value="DUF885"/>
</dbReference>
<name>A0A6A4VKS3_AMPAM</name>
<dbReference type="PANTHER" id="PTHR33361">
    <property type="entry name" value="GLR0591 PROTEIN"/>
    <property type="match status" value="1"/>
</dbReference>
<reference evidence="3 4" key="1">
    <citation type="submission" date="2019-07" db="EMBL/GenBank/DDBJ databases">
        <title>Draft genome assembly of a fouling barnacle, Amphibalanus amphitrite (Darwin, 1854): The first reference genome for Thecostraca.</title>
        <authorList>
            <person name="Kim W."/>
        </authorList>
    </citation>
    <scope>NUCLEOTIDE SEQUENCE [LARGE SCALE GENOMIC DNA]</scope>
    <source>
        <strain evidence="3">SNU_AA5</strain>
        <tissue evidence="3">Soma without cirri and trophi</tissue>
    </source>
</reference>
<keyword evidence="4" id="KW-1185">Reference proteome</keyword>
<accession>A0A6A4VKS3</accession>
<evidence type="ECO:0000256" key="1">
    <source>
        <dbReference type="SAM" id="MobiDB-lite"/>
    </source>
</evidence>
<feature type="signal peptide" evidence="2">
    <location>
        <begin position="1"/>
        <end position="19"/>
    </location>
</feature>
<dbReference type="Proteomes" id="UP000440578">
    <property type="component" value="Unassembled WGS sequence"/>
</dbReference>
<organism evidence="3 4">
    <name type="scientific">Amphibalanus amphitrite</name>
    <name type="common">Striped barnacle</name>
    <name type="synonym">Balanus amphitrite</name>
    <dbReference type="NCBI Taxonomy" id="1232801"/>
    <lineage>
        <taxon>Eukaryota</taxon>
        <taxon>Metazoa</taxon>
        <taxon>Ecdysozoa</taxon>
        <taxon>Arthropoda</taxon>
        <taxon>Crustacea</taxon>
        <taxon>Multicrustacea</taxon>
        <taxon>Cirripedia</taxon>
        <taxon>Thoracica</taxon>
        <taxon>Thoracicalcarea</taxon>
        <taxon>Balanomorpha</taxon>
        <taxon>Balanoidea</taxon>
        <taxon>Balanidae</taxon>
        <taxon>Amphibalaninae</taxon>
        <taxon>Amphibalanus</taxon>
    </lineage>
</organism>
<feature type="region of interest" description="Disordered" evidence="1">
    <location>
        <begin position="364"/>
        <end position="397"/>
    </location>
</feature>
<evidence type="ECO:0000313" key="3">
    <source>
        <dbReference type="EMBL" id="KAF0291112.1"/>
    </source>
</evidence>
<dbReference type="AlphaFoldDB" id="A0A6A4VKS3"/>
<feature type="chain" id="PRO_5025620419" evidence="2">
    <location>
        <begin position="20"/>
        <end position="555"/>
    </location>
</feature>
<dbReference type="PANTHER" id="PTHR33361:SF2">
    <property type="entry name" value="DUF885 DOMAIN-CONTAINING PROTEIN"/>
    <property type="match status" value="1"/>
</dbReference>